<keyword evidence="1 2" id="KW-0812">Transmembrane</keyword>
<dbReference type="VEuPathDB" id="ToxoDB:CSUI_000793"/>
<sequence>MVRQMHAADVRLIEKVLEGAKALHRAAQLREEVAHAVELISQHEEEVSKSSDCRFLALSAAEAELHARASWMFLFFGCLLGMAGLTATFFLLAWIHLKVREGQVSRKERKKEELTTTTQVYVHHQLLLPQAYVHIHIERETGAKRSCYYSRFASMRIMKQRPSSGLIRYRQRTSESTGSNLQSLRKDVMLLFLEGGLPLLSRL</sequence>
<keyword evidence="1" id="KW-0472">Membrane</keyword>
<gene>
    <name evidence="2" type="ORF">CSUI_000793</name>
</gene>
<evidence type="ECO:0000256" key="1">
    <source>
        <dbReference type="SAM" id="Phobius"/>
    </source>
</evidence>
<feature type="transmembrane region" description="Helical" evidence="1">
    <location>
        <begin position="71"/>
        <end position="97"/>
    </location>
</feature>
<keyword evidence="1" id="KW-1133">Transmembrane helix</keyword>
<dbReference type="GeneID" id="94424211"/>
<dbReference type="AlphaFoldDB" id="A0A2C6KZP7"/>
<comment type="caution">
    <text evidence="2">The sequence shown here is derived from an EMBL/GenBank/DDBJ whole genome shotgun (WGS) entry which is preliminary data.</text>
</comment>
<organism evidence="2 3">
    <name type="scientific">Cystoisospora suis</name>
    <dbReference type="NCBI Taxonomy" id="483139"/>
    <lineage>
        <taxon>Eukaryota</taxon>
        <taxon>Sar</taxon>
        <taxon>Alveolata</taxon>
        <taxon>Apicomplexa</taxon>
        <taxon>Conoidasida</taxon>
        <taxon>Coccidia</taxon>
        <taxon>Eucoccidiorida</taxon>
        <taxon>Eimeriorina</taxon>
        <taxon>Sarcocystidae</taxon>
        <taxon>Cystoisospora</taxon>
    </lineage>
</organism>
<accession>A0A2C6KZP7</accession>
<dbReference type="EMBL" id="MIGC01000303">
    <property type="protein sequence ID" value="PHJ25360.1"/>
    <property type="molecule type" value="Genomic_DNA"/>
</dbReference>
<evidence type="ECO:0000313" key="3">
    <source>
        <dbReference type="Proteomes" id="UP000221165"/>
    </source>
</evidence>
<reference evidence="2 3" key="1">
    <citation type="journal article" date="2017" name="Int. J. Parasitol.">
        <title>The genome of the protozoan parasite Cystoisospora suis and a reverse vaccinology approach to identify vaccine candidates.</title>
        <authorList>
            <person name="Palmieri N."/>
            <person name="Shrestha A."/>
            <person name="Ruttkowski B."/>
            <person name="Beck T."/>
            <person name="Vogl C."/>
            <person name="Tomley F."/>
            <person name="Blake D.P."/>
            <person name="Joachim A."/>
        </authorList>
    </citation>
    <scope>NUCLEOTIDE SEQUENCE [LARGE SCALE GENOMIC DNA]</scope>
    <source>
        <strain evidence="2 3">Wien I</strain>
    </source>
</reference>
<proteinExistence type="predicted"/>
<protein>
    <submittedName>
        <fullName evidence="2">Transmembrane protein</fullName>
    </submittedName>
</protein>
<keyword evidence="3" id="KW-1185">Reference proteome</keyword>
<evidence type="ECO:0000313" key="2">
    <source>
        <dbReference type="EMBL" id="PHJ25360.1"/>
    </source>
</evidence>
<dbReference type="Proteomes" id="UP000221165">
    <property type="component" value="Unassembled WGS sequence"/>
</dbReference>
<name>A0A2C6KZP7_9APIC</name>
<dbReference type="RefSeq" id="XP_067927032.1">
    <property type="nucleotide sequence ID" value="XM_068061000.1"/>
</dbReference>